<dbReference type="EMBL" id="LT670818">
    <property type="protein sequence ID" value="SHG60020.1"/>
    <property type="molecule type" value="Genomic_DNA"/>
</dbReference>
<organism evidence="1 2">
    <name type="scientific">Bradyrhizobium erythrophlei</name>
    <dbReference type="NCBI Taxonomy" id="1437360"/>
    <lineage>
        <taxon>Bacteria</taxon>
        <taxon>Pseudomonadati</taxon>
        <taxon>Pseudomonadota</taxon>
        <taxon>Alphaproteobacteria</taxon>
        <taxon>Hyphomicrobiales</taxon>
        <taxon>Nitrobacteraceae</taxon>
        <taxon>Bradyrhizobium</taxon>
    </lineage>
</organism>
<name>A0A1M5L4Y7_9BRAD</name>
<evidence type="ECO:0000313" key="2">
    <source>
        <dbReference type="Proteomes" id="UP000190675"/>
    </source>
</evidence>
<dbReference type="Proteomes" id="UP000190675">
    <property type="component" value="Chromosome I"/>
</dbReference>
<dbReference type="AlphaFoldDB" id="A0A1M5L4Y7"/>
<evidence type="ECO:0008006" key="3">
    <source>
        <dbReference type="Google" id="ProtNLM"/>
    </source>
</evidence>
<evidence type="ECO:0000313" key="1">
    <source>
        <dbReference type="EMBL" id="SHG60020.1"/>
    </source>
</evidence>
<sequence>MRVLMILIPENDVPGSKRDPAVRLERAAGPYYAFRDADVEVVLASPDGGPAVMKVASGGEASTEVMQRFERDKHAIDDFSDTLSLEQVYTDDFDAAFCVGLPDSVWRPEHKNSAGALISRLLGAGKPVAVMPSGIDLAPKGAGEGLLIVGDGSKSPIPAARALMGAVRQLQIKPEGNAT</sequence>
<protein>
    <recommendedName>
        <fullName evidence="3">DJ-1/PfpI family protein</fullName>
    </recommendedName>
</protein>
<dbReference type="Gene3D" id="3.40.50.880">
    <property type="match status" value="1"/>
</dbReference>
<gene>
    <name evidence="1" type="ORF">SAMN05444169_3263</name>
</gene>
<accession>A0A1M5L4Y7</accession>
<reference evidence="1 2" key="1">
    <citation type="submission" date="2016-11" db="EMBL/GenBank/DDBJ databases">
        <authorList>
            <person name="Jaros S."/>
            <person name="Januszkiewicz K."/>
            <person name="Wedrychowicz H."/>
        </authorList>
    </citation>
    <scope>NUCLEOTIDE SEQUENCE [LARGE SCALE GENOMIC DNA]</scope>
    <source>
        <strain evidence="1 2">GAS242</strain>
    </source>
</reference>
<dbReference type="InterPro" id="IPR029062">
    <property type="entry name" value="Class_I_gatase-like"/>
</dbReference>
<dbReference type="SUPFAM" id="SSF52317">
    <property type="entry name" value="Class I glutamine amidotransferase-like"/>
    <property type="match status" value="1"/>
</dbReference>
<proteinExistence type="predicted"/>